<dbReference type="Gene3D" id="2.30.42.10">
    <property type="match status" value="1"/>
</dbReference>
<protein>
    <submittedName>
        <fullName evidence="6">Serine protease Do-like HtrA</fullName>
        <ecNumber evidence="6">3.4.21.107</ecNumber>
    </submittedName>
</protein>
<dbReference type="InterPro" id="IPR036034">
    <property type="entry name" value="PDZ_sf"/>
</dbReference>
<evidence type="ECO:0000256" key="3">
    <source>
        <dbReference type="SAM" id="MobiDB-lite"/>
    </source>
</evidence>
<dbReference type="Gene3D" id="2.40.10.120">
    <property type="match status" value="1"/>
</dbReference>
<dbReference type="PANTHER" id="PTHR43343">
    <property type="entry name" value="PEPTIDASE S12"/>
    <property type="match status" value="1"/>
</dbReference>
<dbReference type="PROSITE" id="PS50106">
    <property type="entry name" value="PDZ"/>
    <property type="match status" value="1"/>
</dbReference>
<dbReference type="SUPFAM" id="SSF50494">
    <property type="entry name" value="Trypsin-like serine proteases"/>
    <property type="match status" value="1"/>
</dbReference>
<dbReference type="OrthoDB" id="9758917at2"/>
<evidence type="ECO:0000256" key="1">
    <source>
        <dbReference type="ARBA" id="ARBA00022670"/>
    </source>
</evidence>
<accession>A0A174ZPA6</accession>
<keyword evidence="4" id="KW-0472">Membrane</keyword>
<feature type="region of interest" description="Disordered" evidence="3">
    <location>
        <begin position="1"/>
        <end position="39"/>
    </location>
</feature>
<feature type="transmembrane region" description="Helical" evidence="4">
    <location>
        <begin position="103"/>
        <end position="126"/>
    </location>
</feature>
<dbReference type="GO" id="GO:0004252">
    <property type="term" value="F:serine-type endopeptidase activity"/>
    <property type="evidence" value="ECO:0007669"/>
    <property type="project" value="InterPro"/>
</dbReference>
<feature type="domain" description="PDZ" evidence="5">
    <location>
        <begin position="408"/>
        <end position="488"/>
    </location>
</feature>
<evidence type="ECO:0000259" key="5">
    <source>
        <dbReference type="PROSITE" id="PS50106"/>
    </source>
</evidence>
<sequence length="508" mass="52749">MTDGFERNDMNNMNSENEQVQNSFSTAGNSQTDSSANASGYNAGSSYTSSYDAQQNAYNSYYNYANGANNTGANNTGANNTGTNNIHVAPGANKPPKKNGKGALVAGIIAAALVVGGGAGFAGTVLGNSINATIPFASSSDSASQGESADSGSESTIAAPSTTLNTSSTATAAPLDESKINDSSNSTLLNAEELYEKVKNTVVLVYNYQRQTGYAEPVKYGSGSGVVFTSDGYVITNAHVVEGADKMTVVAPDYKNPDNTKEYEATVVGSDTYSDLAVLKISRDDPFEYATLGDSDTVRVGQDICVLGNPKQLLNSLTKGIVSGLGRASASNSAYGTSTIQIDAAINSGNSGGGLFDMYGNVIGIIDYKLVSNTSASIDNIGFAITINEAKPVINDLMTKGYVTNRPGLGINGEEISEYSAYMQGLESGGVYVTYISKDMPVAKSGLKVGDIISKVNGTAVTSVTDIQNIIAELNIGDTVELTVYRAGATGRYTTKTINVELAEIELS</sequence>
<name>A0A174ZPA6_9FIRM</name>
<dbReference type="SMART" id="SM00228">
    <property type="entry name" value="PDZ"/>
    <property type="match status" value="1"/>
</dbReference>
<feature type="compositionally biased region" description="Low complexity" evidence="3">
    <location>
        <begin position="75"/>
        <end position="94"/>
    </location>
</feature>
<dbReference type="GO" id="GO:0006508">
    <property type="term" value="P:proteolysis"/>
    <property type="evidence" value="ECO:0007669"/>
    <property type="project" value="UniProtKB-KW"/>
</dbReference>
<keyword evidence="2 6" id="KW-0378">Hydrolase</keyword>
<dbReference type="AlphaFoldDB" id="A0A174ZPA6"/>
<organism evidence="6 7">
    <name type="scientific">[Eubacterium] siraeum</name>
    <dbReference type="NCBI Taxonomy" id="39492"/>
    <lineage>
        <taxon>Bacteria</taxon>
        <taxon>Bacillati</taxon>
        <taxon>Bacillota</taxon>
        <taxon>Clostridia</taxon>
        <taxon>Eubacteriales</taxon>
        <taxon>Oscillospiraceae</taxon>
        <taxon>Oscillospiraceae incertae sedis</taxon>
    </lineage>
</organism>
<dbReference type="InterPro" id="IPR001478">
    <property type="entry name" value="PDZ"/>
</dbReference>
<gene>
    <name evidence="6" type="primary">htrA</name>
    <name evidence="6" type="ORF">ERS852540_01042</name>
</gene>
<reference evidence="6 7" key="1">
    <citation type="submission" date="2015-09" db="EMBL/GenBank/DDBJ databases">
        <authorList>
            <consortium name="Pathogen Informatics"/>
        </authorList>
    </citation>
    <scope>NUCLEOTIDE SEQUENCE [LARGE SCALE GENOMIC DNA]</scope>
    <source>
        <strain evidence="6 7">2789STDY5834928</strain>
    </source>
</reference>
<proteinExistence type="predicted"/>
<evidence type="ECO:0000313" key="6">
    <source>
        <dbReference type="EMBL" id="CUQ85090.1"/>
    </source>
</evidence>
<dbReference type="STRING" id="39492.ERS852540_01042"/>
<keyword evidence="1 6" id="KW-0645">Protease</keyword>
<keyword evidence="4" id="KW-1133">Transmembrane helix</keyword>
<evidence type="ECO:0000256" key="2">
    <source>
        <dbReference type="ARBA" id="ARBA00022801"/>
    </source>
</evidence>
<dbReference type="EC" id="3.4.21.107" evidence="6"/>
<dbReference type="InterPro" id="IPR001940">
    <property type="entry name" value="Peptidase_S1C"/>
</dbReference>
<feature type="compositionally biased region" description="Polar residues" evidence="3">
    <location>
        <begin position="10"/>
        <end position="33"/>
    </location>
</feature>
<evidence type="ECO:0000313" key="7">
    <source>
        <dbReference type="Proteomes" id="UP000095662"/>
    </source>
</evidence>
<dbReference type="EMBL" id="CZBY01000006">
    <property type="protein sequence ID" value="CUQ85090.1"/>
    <property type="molecule type" value="Genomic_DNA"/>
</dbReference>
<dbReference type="InterPro" id="IPR009003">
    <property type="entry name" value="Peptidase_S1_PA"/>
</dbReference>
<keyword evidence="4" id="KW-0812">Transmembrane</keyword>
<dbReference type="SUPFAM" id="SSF50156">
    <property type="entry name" value="PDZ domain-like"/>
    <property type="match status" value="1"/>
</dbReference>
<dbReference type="PRINTS" id="PR00834">
    <property type="entry name" value="PROTEASES2C"/>
</dbReference>
<feature type="region of interest" description="Disordered" evidence="3">
    <location>
        <begin position="75"/>
        <end position="99"/>
    </location>
</feature>
<dbReference type="Pfam" id="PF13365">
    <property type="entry name" value="Trypsin_2"/>
    <property type="match status" value="1"/>
</dbReference>
<dbReference type="InterPro" id="IPR051201">
    <property type="entry name" value="Chloro_Bact_Ser_Proteases"/>
</dbReference>
<dbReference type="PANTHER" id="PTHR43343:SF3">
    <property type="entry name" value="PROTEASE DO-LIKE 8, CHLOROPLASTIC"/>
    <property type="match status" value="1"/>
</dbReference>
<dbReference type="Pfam" id="PF13180">
    <property type="entry name" value="PDZ_2"/>
    <property type="match status" value="1"/>
</dbReference>
<evidence type="ECO:0000256" key="4">
    <source>
        <dbReference type="SAM" id="Phobius"/>
    </source>
</evidence>
<feature type="region of interest" description="Disordered" evidence="3">
    <location>
        <begin position="138"/>
        <end position="170"/>
    </location>
</feature>
<dbReference type="Proteomes" id="UP000095662">
    <property type="component" value="Unassembled WGS sequence"/>
</dbReference>